<sequence>MENPLLKLYLLCLFKGNPGIAFEKGVFNATFTLFDVTQFLLRMGFIF</sequence>
<name>C5BEA8_EDWI9</name>
<dbReference type="EMBL" id="CP001600">
    <property type="protein sequence ID" value="ACR69669.1"/>
    <property type="molecule type" value="Genomic_DNA"/>
</dbReference>
<dbReference type="HOGENOM" id="CLU_3167437_0_0_6"/>
<dbReference type="KEGG" id="eic:NT01EI_2499"/>
<accession>C5BEA8</accession>
<organism evidence="1 2">
    <name type="scientific">Edwardsiella ictaluri (strain 93-146)</name>
    <dbReference type="NCBI Taxonomy" id="634503"/>
    <lineage>
        <taxon>Bacteria</taxon>
        <taxon>Pseudomonadati</taxon>
        <taxon>Pseudomonadota</taxon>
        <taxon>Gammaproteobacteria</taxon>
        <taxon>Enterobacterales</taxon>
        <taxon>Hafniaceae</taxon>
        <taxon>Edwardsiella</taxon>
    </lineage>
</organism>
<dbReference type="Proteomes" id="UP000001485">
    <property type="component" value="Chromosome"/>
</dbReference>
<reference evidence="2" key="1">
    <citation type="submission" date="2009-03" db="EMBL/GenBank/DDBJ databases">
        <title>Complete genome sequence of Edwardsiella ictaluri 93-146.</title>
        <authorList>
            <person name="Williams M.L."/>
            <person name="Gillaspy A.F."/>
            <person name="Dyer D.W."/>
            <person name="Thune R.L."/>
            <person name="Waldbieser G.C."/>
            <person name="Schuster S.C."/>
            <person name="Gipson J."/>
            <person name="Zaitshik J."/>
            <person name="Landry C."/>
            <person name="Lawrence M.L."/>
        </authorList>
    </citation>
    <scope>NUCLEOTIDE SEQUENCE [LARGE SCALE GENOMIC DNA]</scope>
    <source>
        <strain evidence="2">93-146</strain>
    </source>
</reference>
<gene>
    <name evidence="1" type="ordered locus">NT01EI_2499</name>
</gene>
<evidence type="ECO:0000313" key="2">
    <source>
        <dbReference type="Proteomes" id="UP000001485"/>
    </source>
</evidence>
<protein>
    <submittedName>
        <fullName evidence="1">Uncharacterized protein</fullName>
    </submittedName>
</protein>
<dbReference type="AlphaFoldDB" id="C5BEA8"/>
<evidence type="ECO:0000313" key="1">
    <source>
        <dbReference type="EMBL" id="ACR69669.1"/>
    </source>
</evidence>
<proteinExistence type="predicted"/>
<reference evidence="1 2" key="2">
    <citation type="journal article" date="2012" name="J. Bacteriol.">
        <title>Genome Sequence of Edwardsiella ictaluri 93-146, a Strain Associated with a Natural Channel Catfish Outbreak of Enteric Septicemia of Catfish.</title>
        <authorList>
            <person name="Williams M.L."/>
            <person name="Gillaspy A.F."/>
            <person name="Dyer D.W."/>
            <person name="Thune R.L."/>
            <person name="Waldbieser G.C."/>
            <person name="Schuster S.C."/>
            <person name="Gipson J."/>
            <person name="Zaitshik J."/>
            <person name="Landry C."/>
            <person name="Banes M.M."/>
            <person name="Lawrence M.L."/>
        </authorList>
    </citation>
    <scope>NUCLEOTIDE SEQUENCE [LARGE SCALE GENOMIC DNA]</scope>
    <source>
        <strain evidence="1 2">93-146</strain>
    </source>
</reference>